<keyword evidence="2" id="KW-1185">Reference proteome</keyword>
<accession>A0A0D7AZV0</accession>
<reference evidence="1 2" key="1">
    <citation type="journal article" date="2015" name="Fungal Genet. Biol.">
        <title>Evolution of novel wood decay mechanisms in Agaricales revealed by the genome sequences of Fistulina hepatica and Cylindrobasidium torrendii.</title>
        <authorList>
            <person name="Floudas D."/>
            <person name="Held B.W."/>
            <person name="Riley R."/>
            <person name="Nagy L.G."/>
            <person name="Koehler G."/>
            <person name="Ransdell A.S."/>
            <person name="Younus H."/>
            <person name="Chow J."/>
            <person name="Chiniquy J."/>
            <person name="Lipzen A."/>
            <person name="Tritt A."/>
            <person name="Sun H."/>
            <person name="Haridas S."/>
            <person name="LaButti K."/>
            <person name="Ohm R.A."/>
            <person name="Kues U."/>
            <person name="Blanchette R.A."/>
            <person name="Grigoriev I.V."/>
            <person name="Minto R.E."/>
            <person name="Hibbett D.S."/>
        </authorList>
    </citation>
    <scope>NUCLEOTIDE SEQUENCE [LARGE SCALE GENOMIC DNA]</scope>
    <source>
        <strain evidence="1 2">FP15055 ss-10</strain>
    </source>
</reference>
<name>A0A0D7AZV0_9AGAR</name>
<organism evidence="1 2">
    <name type="scientific">Cylindrobasidium torrendii FP15055 ss-10</name>
    <dbReference type="NCBI Taxonomy" id="1314674"/>
    <lineage>
        <taxon>Eukaryota</taxon>
        <taxon>Fungi</taxon>
        <taxon>Dikarya</taxon>
        <taxon>Basidiomycota</taxon>
        <taxon>Agaricomycotina</taxon>
        <taxon>Agaricomycetes</taxon>
        <taxon>Agaricomycetidae</taxon>
        <taxon>Agaricales</taxon>
        <taxon>Marasmiineae</taxon>
        <taxon>Physalacriaceae</taxon>
        <taxon>Cylindrobasidium</taxon>
    </lineage>
</organism>
<evidence type="ECO:0000313" key="1">
    <source>
        <dbReference type="EMBL" id="KIY63898.1"/>
    </source>
</evidence>
<dbReference type="Proteomes" id="UP000054007">
    <property type="component" value="Unassembled WGS sequence"/>
</dbReference>
<feature type="non-terminal residue" evidence="1">
    <location>
        <position position="1"/>
    </location>
</feature>
<evidence type="ECO:0008006" key="3">
    <source>
        <dbReference type="Google" id="ProtNLM"/>
    </source>
</evidence>
<gene>
    <name evidence="1" type="ORF">CYLTODRAFT_330204</name>
</gene>
<feature type="non-terminal residue" evidence="1">
    <location>
        <position position="309"/>
    </location>
</feature>
<evidence type="ECO:0000313" key="2">
    <source>
        <dbReference type="Proteomes" id="UP000054007"/>
    </source>
</evidence>
<dbReference type="EMBL" id="KN880666">
    <property type="protein sequence ID" value="KIY63898.1"/>
    <property type="molecule type" value="Genomic_DNA"/>
</dbReference>
<dbReference type="OrthoDB" id="2728078at2759"/>
<dbReference type="STRING" id="1314674.A0A0D7AZV0"/>
<proteinExistence type="predicted"/>
<protein>
    <recommendedName>
        <fullName evidence="3">Reverse transcriptase domain-containing protein</fullName>
    </recommendedName>
</protein>
<sequence length="309" mass="34895">IRKSNLEGYKIPGLKEALKLLLFADDATVYLSKNNNFATLQNILDKWCMASKAKFNINKTKVIPMGSVGYWAQVQQTRRLSLLQAEIPENIAITNDHTAIRSLEDKVGNKINREASWTSVLERTNQKLNTWRNRKLTMVGQAALCQPYVGGCSQFLAAAQGMPDAITKELDKYIPEFVWGHVGTPTVNCNSLAQAHKQGGKSLLSINTRNKAIHITWWRDYLRIGTQHPRWAYVVNQIMIKAAGGHDRTSLTQVFPLQTWRPFNKGSENPYRLPAQLKEAVKVAKKYGLRAEALVPEDGVARYLPAWEH</sequence>
<dbReference type="AlphaFoldDB" id="A0A0D7AZV0"/>